<sequence length="278" mass="30619">MADFSSTFHFLLTFLLLLRPSLSSAPNLSELFEIWCAEHGKTYSSAEEKLYRFGVFADNYDFVSHHNNLGDSSYALSLNAFADLTHHEFKASRLGFSLSAALRNSQPVPPQEPSPPLDVPDSLDWRKEGAVTAVKDQGSCGACWSFAATGAIEGINKIKTGSLISLSEQELVDCDRLHNSGCAGGLMDYAYQFVITNHGIDTEDDYPYQGRDGSCRKDKLKRNVVTIDGYIDVAPSDEKRLREAVAVQPVSVGICGSERAFQLYSKDMDQKTELIIGL</sequence>
<keyword evidence="4" id="KW-0788">Thiol protease</keyword>
<dbReference type="GO" id="GO:0006508">
    <property type="term" value="P:proteolysis"/>
    <property type="evidence" value="ECO:0007669"/>
    <property type="project" value="UniProtKB-KW"/>
</dbReference>
<protein>
    <submittedName>
        <fullName evidence="11">Cysteine protease XCP1 isoform X2</fullName>
    </submittedName>
</protein>
<comment type="similarity">
    <text evidence="1">Belongs to the peptidase C1 family.</text>
</comment>
<dbReference type="Pfam" id="PF00112">
    <property type="entry name" value="Peptidase_C1"/>
    <property type="match status" value="1"/>
</dbReference>
<dbReference type="PANTHER" id="PTHR12411">
    <property type="entry name" value="CYSTEINE PROTEASE FAMILY C1-RELATED"/>
    <property type="match status" value="1"/>
</dbReference>
<dbReference type="InterPro" id="IPR013201">
    <property type="entry name" value="Prot_inhib_I29"/>
</dbReference>
<dbReference type="InterPro" id="IPR038765">
    <property type="entry name" value="Papain-like_cys_pep_sf"/>
</dbReference>
<keyword evidence="5" id="KW-1015">Disulfide bond</keyword>
<dbReference type="SUPFAM" id="SSF54001">
    <property type="entry name" value="Cysteine proteinases"/>
    <property type="match status" value="1"/>
</dbReference>
<keyword evidence="10" id="KW-1185">Reference proteome</keyword>
<feature type="signal peptide" evidence="7">
    <location>
        <begin position="1"/>
        <end position="23"/>
    </location>
</feature>
<evidence type="ECO:0000256" key="4">
    <source>
        <dbReference type="ARBA" id="ARBA00022807"/>
    </source>
</evidence>
<keyword evidence="7" id="KW-0732">Signal</keyword>
<dbReference type="CDD" id="cd02248">
    <property type="entry name" value="Peptidase_C1A"/>
    <property type="match status" value="1"/>
</dbReference>
<evidence type="ECO:0000256" key="6">
    <source>
        <dbReference type="ARBA" id="ARBA00023180"/>
    </source>
</evidence>
<dbReference type="Proteomes" id="UP000504603">
    <property type="component" value="Unplaced"/>
</dbReference>
<proteinExistence type="inferred from homology"/>
<evidence type="ECO:0000256" key="7">
    <source>
        <dbReference type="SAM" id="SignalP"/>
    </source>
</evidence>
<keyword evidence="6" id="KW-0325">Glycoprotein</keyword>
<evidence type="ECO:0000256" key="5">
    <source>
        <dbReference type="ARBA" id="ARBA00023157"/>
    </source>
</evidence>
<dbReference type="InterPro" id="IPR000169">
    <property type="entry name" value="Pept_cys_AS"/>
</dbReference>
<accession>A0A6J1CT68</accession>
<dbReference type="Gene3D" id="3.90.70.10">
    <property type="entry name" value="Cysteine proteinases"/>
    <property type="match status" value="1"/>
</dbReference>
<gene>
    <name evidence="11" type="primary">LOC111014064</name>
</gene>
<dbReference type="RefSeq" id="XP_022144361.1">
    <property type="nucleotide sequence ID" value="XM_022288669.1"/>
</dbReference>
<dbReference type="FunFam" id="3.90.70.10:FF:000332">
    <property type="entry name" value="Cathepsin L1"/>
    <property type="match status" value="1"/>
</dbReference>
<organism evidence="10 11">
    <name type="scientific">Momordica charantia</name>
    <name type="common">Bitter gourd</name>
    <name type="synonym">Balsam pear</name>
    <dbReference type="NCBI Taxonomy" id="3673"/>
    <lineage>
        <taxon>Eukaryota</taxon>
        <taxon>Viridiplantae</taxon>
        <taxon>Streptophyta</taxon>
        <taxon>Embryophyta</taxon>
        <taxon>Tracheophyta</taxon>
        <taxon>Spermatophyta</taxon>
        <taxon>Magnoliopsida</taxon>
        <taxon>eudicotyledons</taxon>
        <taxon>Gunneridae</taxon>
        <taxon>Pentapetalae</taxon>
        <taxon>rosids</taxon>
        <taxon>fabids</taxon>
        <taxon>Cucurbitales</taxon>
        <taxon>Cucurbitaceae</taxon>
        <taxon>Momordiceae</taxon>
        <taxon>Momordica</taxon>
    </lineage>
</organism>
<keyword evidence="3" id="KW-0378">Hydrolase</keyword>
<dbReference type="InterPro" id="IPR000668">
    <property type="entry name" value="Peptidase_C1A_C"/>
</dbReference>
<feature type="domain" description="Cathepsin propeptide inhibitor" evidence="9">
    <location>
        <begin position="32"/>
        <end position="89"/>
    </location>
</feature>
<reference evidence="11" key="1">
    <citation type="submission" date="2025-08" db="UniProtKB">
        <authorList>
            <consortium name="RefSeq"/>
        </authorList>
    </citation>
    <scope>IDENTIFICATION</scope>
    <source>
        <strain evidence="11">OHB3-1</strain>
    </source>
</reference>
<dbReference type="SMART" id="SM00848">
    <property type="entry name" value="Inhibitor_I29"/>
    <property type="match status" value="1"/>
</dbReference>
<dbReference type="InterPro" id="IPR013128">
    <property type="entry name" value="Peptidase_C1A"/>
</dbReference>
<dbReference type="SMART" id="SM00645">
    <property type="entry name" value="Pept_C1"/>
    <property type="match status" value="1"/>
</dbReference>
<evidence type="ECO:0000313" key="10">
    <source>
        <dbReference type="Proteomes" id="UP000504603"/>
    </source>
</evidence>
<keyword evidence="2 11" id="KW-0645">Protease</keyword>
<dbReference type="AlphaFoldDB" id="A0A6J1CT68"/>
<evidence type="ECO:0000256" key="3">
    <source>
        <dbReference type="ARBA" id="ARBA00022801"/>
    </source>
</evidence>
<evidence type="ECO:0000259" key="8">
    <source>
        <dbReference type="SMART" id="SM00645"/>
    </source>
</evidence>
<dbReference type="Pfam" id="PF08246">
    <property type="entry name" value="Inhibitor_I29"/>
    <property type="match status" value="1"/>
</dbReference>
<evidence type="ECO:0000313" key="11">
    <source>
        <dbReference type="RefSeq" id="XP_022144361.1"/>
    </source>
</evidence>
<feature type="domain" description="Peptidase C1A papain C-terminal" evidence="8">
    <location>
        <begin position="119"/>
        <end position="278"/>
    </location>
</feature>
<name>A0A6J1CT68_MOMCH</name>
<evidence type="ECO:0000256" key="1">
    <source>
        <dbReference type="ARBA" id="ARBA00008455"/>
    </source>
</evidence>
<dbReference type="PROSITE" id="PS00139">
    <property type="entry name" value="THIOL_PROTEASE_CYS"/>
    <property type="match status" value="1"/>
</dbReference>
<feature type="chain" id="PRO_5027123307" evidence="7">
    <location>
        <begin position="24"/>
        <end position="278"/>
    </location>
</feature>
<dbReference type="GeneID" id="111014064"/>
<dbReference type="InterPro" id="IPR039417">
    <property type="entry name" value="Peptidase_C1A_papain-like"/>
</dbReference>
<evidence type="ECO:0000256" key="2">
    <source>
        <dbReference type="ARBA" id="ARBA00022670"/>
    </source>
</evidence>
<evidence type="ECO:0000259" key="9">
    <source>
        <dbReference type="SMART" id="SM00848"/>
    </source>
</evidence>
<dbReference type="GO" id="GO:0008234">
    <property type="term" value="F:cysteine-type peptidase activity"/>
    <property type="evidence" value="ECO:0007669"/>
    <property type="project" value="UniProtKB-KW"/>
</dbReference>